<gene>
    <name evidence="1" type="ORF">C1I91_02295</name>
</gene>
<organism evidence="1 2">
    <name type="scientific">Clostridium manihotivorum</name>
    <dbReference type="NCBI Taxonomy" id="2320868"/>
    <lineage>
        <taxon>Bacteria</taxon>
        <taxon>Bacillati</taxon>
        <taxon>Bacillota</taxon>
        <taxon>Clostridia</taxon>
        <taxon>Eubacteriales</taxon>
        <taxon>Clostridiaceae</taxon>
        <taxon>Clostridium</taxon>
    </lineage>
</organism>
<evidence type="ECO:0000313" key="2">
    <source>
        <dbReference type="Proteomes" id="UP000286268"/>
    </source>
</evidence>
<reference evidence="1 2" key="1">
    <citation type="submission" date="2018-01" db="EMBL/GenBank/DDBJ databases">
        <title>Genome Sequencing and Assembly of Anaerobacter polyendosporus strain CT4.</title>
        <authorList>
            <person name="Tachaapaikoon C."/>
            <person name="Sutheeworapong S."/>
            <person name="Jenjaroenpun P."/>
            <person name="Wongsurawat T."/>
            <person name="Nookeaw I."/>
            <person name="Cheawchanlertfa P."/>
            <person name="Kosugi A."/>
            <person name="Cheevadhanarak S."/>
            <person name="Ratanakhanokchai K."/>
        </authorList>
    </citation>
    <scope>NUCLEOTIDE SEQUENCE [LARGE SCALE GENOMIC DNA]</scope>
    <source>
        <strain evidence="1 2">CT4</strain>
    </source>
</reference>
<evidence type="ECO:0000313" key="1">
    <source>
        <dbReference type="EMBL" id="QAA30589.1"/>
    </source>
</evidence>
<name>A0A410DNF5_9CLOT</name>
<keyword evidence="2" id="KW-1185">Reference proteome</keyword>
<proteinExistence type="predicted"/>
<dbReference type="Pfam" id="PF02585">
    <property type="entry name" value="PIG-L"/>
    <property type="match status" value="1"/>
</dbReference>
<dbReference type="PANTHER" id="PTHR12993">
    <property type="entry name" value="N-ACETYLGLUCOSAMINYL-PHOSPHATIDYLINOSITOL DE-N-ACETYLASE-RELATED"/>
    <property type="match status" value="1"/>
</dbReference>
<dbReference type="AlphaFoldDB" id="A0A410DNF5"/>
<dbReference type="OrthoDB" id="9815144at2"/>
<dbReference type="EMBL" id="CP025746">
    <property type="protein sequence ID" value="QAA30589.1"/>
    <property type="molecule type" value="Genomic_DNA"/>
</dbReference>
<dbReference type="Proteomes" id="UP000286268">
    <property type="component" value="Chromosome"/>
</dbReference>
<accession>A0A410DNF5</accession>
<dbReference type="InterPro" id="IPR003737">
    <property type="entry name" value="GlcNAc_PI_deacetylase-related"/>
</dbReference>
<dbReference type="PANTHER" id="PTHR12993:SF29">
    <property type="entry name" value="BLR3841 PROTEIN"/>
    <property type="match status" value="1"/>
</dbReference>
<dbReference type="KEGG" id="cmah:C1I91_02295"/>
<dbReference type="GO" id="GO:0016811">
    <property type="term" value="F:hydrolase activity, acting on carbon-nitrogen (but not peptide) bonds, in linear amides"/>
    <property type="evidence" value="ECO:0007669"/>
    <property type="project" value="TreeGrafter"/>
</dbReference>
<dbReference type="Gene3D" id="3.40.50.10320">
    <property type="entry name" value="LmbE-like"/>
    <property type="match status" value="1"/>
</dbReference>
<protein>
    <submittedName>
        <fullName evidence="1">LmbE family protein</fullName>
    </submittedName>
</protein>
<dbReference type="SUPFAM" id="SSF102588">
    <property type="entry name" value="LmbE-like"/>
    <property type="match status" value="1"/>
</dbReference>
<dbReference type="RefSeq" id="WP_128211040.1">
    <property type="nucleotide sequence ID" value="NZ_CP025746.1"/>
</dbReference>
<sequence>MFNKVLVLAPHTDDGELGCGGTIARFVEEGAEVYYAAFSVCELSLQSGLPKNTLEVEVREATKELGIKPENLYLYKYAVRTFSNNRQTILDDLIKLRENLKPELILMPSLQDIHQDHQIIANEGVRAFKKSSILGYEMVWNNLSFNTQVFFVLQDRHIQKKVRALSCYRSQSHRDYLNEEFIKSLSMIRGVQIGERFAEVFEAVRWVNR</sequence>
<dbReference type="InterPro" id="IPR024078">
    <property type="entry name" value="LmbE-like_dom_sf"/>
</dbReference>